<dbReference type="Pfam" id="PF01421">
    <property type="entry name" value="Reprolysin"/>
    <property type="match status" value="1"/>
</dbReference>
<dbReference type="GO" id="GO:0030198">
    <property type="term" value="P:extracellular matrix organization"/>
    <property type="evidence" value="ECO:0007669"/>
    <property type="project" value="InterPro"/>
</dbReference>
<reference evidence="10" key="1">
    <citation type="submission" date="2023-08" db="EMBL/GenBank/DDBJ databases">
        <authorList>
            <person name="Alioto T."/>
            <person name="Alioto T."/>
            <person name="Gomez Garrido J."/>
        </authorList>
    </citation>
    <scope>NUCLEOTIDE SEQUENCE</scope>
</reference>
<comment type="cofactor">
    <cofactor evidence="6">
        <name>Zn(2+)</name>
        <dbReference type="ChEBI" id="CHEBI:29105"/>
    </cofactor>
    <text evidence="6">Binds 1 zinc ion per subunit.</text>
</comment>
<feature type="binding site" evidence="6 8">
    <location>
        <position position="364"/>
    </location>
    <ligand>
        <name>Zn(2+)</name>
        <dbReference type="ChEBI" id="CHEBI:29105"/>
        <note>catalytic</note>
    </ligand>
</feature>
<dbReference type="PANTHER" id="PTHR13723:SF281">
    <property type="entry name" value="PAPILIN"/>
    <property type="match status" value="1"/>
</dbReference>
<feature type="disulfide bond" evidence="7">
    <location>
        <begin position="462"/>
        <end position="491"/>
    </location>
</feature>
<feature type="domain" description="Peptidase M12B" evidence="9">
    <location>
        <begin position="214"/>
        <end position="412"/>
    </location>
</feature>
<accession>A0AA36F3N8</accession>
<dbReference type="GO" id="GO:0005576">
    <property type="term" value="C:extracellular region"/>
    <property type="evidence" value="ECO:0007669"/>
    <property type="project" value="UniProtKB-SubCell"/>
</dbReference>
<dbReference type="PROSITE" id="PS50215">
    <property type="entry name" value="ADAM_MEPRO"/>
    <property type="match status" value="1"/>
</dbReference>
<dbReference type="GO" id="GO:0046872">
    <property type="term" value="F:metal ion binding"/>
    <property type="evidence" value="ECO:0007669"/>
    <property type="project" value="UniProtKB-KW"/>
</dbReference>
<evidence type="ECO:0000256" key="3">
    <source>
        <dbReference type="ARBA" id="ARBA00023157"/>
    </source>
</evidence>
<feature type="binding site" evidence="6 8">
    <location>
        <position position="358"/>
    </location>
    <ligand>
        <name>Zn(2+)</name>
        <dbReference type="ChEBI" id="CHEBI:29105"/>
        <note>catalytic</note>
    </ligand>
</feature>
<dbReference type="PANTHER" id="PTHR13723">
    <property type="entry name" value="ADAMTS A DISINTEGRIN AND METALLOPROTEASE WITH THROMBOSPONDIN MOTIFS PROTEASE"/>
    <property type="match status" value="1"/>
</dbReference>
<feature type="disulfide bond" evidence="7">
    <location>
        <begin position="519"/>
        <end position="555"/>
    </location>
</feature>
<comment type="subcellular location">
    <subcellularLocation>
        <location evidence="1">Secreted</location>
    </subcellularLocation>
</comment>
<dbReference type="SUPFAM" id="SSF55486">
    <property type="entry name" value="Metalloproteases ('zincins'), catalytic domain"/>
    <property type="match status" value="1"/>
</dbReference>
<feature type="disulfide bond" evidence="7">
    <location>
        <begin position="298"/>
        <end position="338"/>
    </location>
</feature>
<evidence type="ECO:0000313" key="11">
    <source>
        <dbReference type="Proteomes" id="UP001162480"/>
    </source>
</evidence>
<gene>
    <name evidence="10" type="ORF">OCTVUL_1B024064</name>
</gene>
<feature type="binding site" evidence="6">
    <location>
        <position position="407"/>
    </location>
    <ligand>
        <name>Ca(2+)</name>
        <dbReference type="ChEBI" id="CHEBI:29108"/>
        <label>1</label>
    </ligand>
</feature>
<dbReference type="InterPro" id="IPR000884">
    <property type="entry name" value="TSP1_rpt"/>
</dbReference>
<protein>
    <submittedName>
        <fullName evidence="10">Disintegrin and metalloproteinase with thrombospondin motifs 7-like</fullName>
    </submittedName>
</protein>
<keyword evidence="11" id="KW-1185">Reference proteome</keyword>
<name>A0AA36F3N8_OCTVU</name>
<dbReference type="InterPro" id="IPR036383">
    <property type="entry name" value="TSP1_rpt_sf"/>
</dbReference>
<feature type="disulfide bond" evidence="7">
    <location>
        <begin position="534"/>
        <end position="545"/>
    </location>
</feature>
<dbReference type="InterPro" id="IPR045371">
    <property type="entry name" value="ADAMTS_CR_3"/>
</dbReference>
<dbReference type="PROSITE" id="PS50092">
    <property type="entry name" value="TSP1"/>
    <property type="match status" value="1"/>
</dbReference>
<feature type="disulfide bond" evidence="7">
    <location>
        <begin position="371"/>
        <end position="391"/>
    </location>
</feature>
<proteinExistence type="predicted"/>
<keyword evidence="2" id="KW-0964">Secreted</keyword>
<evidence type="ECO:0000256" key="4">
    <source>
        <dbReference type="ARBA" id="ARBA00023180"/>
    </source>
</evidence>
<evidence type="ECO:0000259" key="9">
    <source>
        <dbReference type="PROSITE" id="PS50215"/>
    </source>
</evidence>
<dbReference type="Gene3D" id="2.20.100.10">
    <property type="entry name" value="Thrombospondin type-1 (TSP1) repeat"/>
    <property type="match status" value="1"/>
</dbReference>
<dbReference type="InterPro" id="IPR013273">
    <property type="entry name" value="ADAMTS/ADAMTS-like"/>
</dbReference>
<keyword evidence="4" id="KW-0325">Glycoprotein</keyword>
<dbReference type="PRINTS" id="PR01857">
    <property type="entry name" value="ADAMTSFAMILY"/>
</dbReference>
<keyword evidence="6 8" id="KW-0862">Zinc</keyword>
<dbReference type="GO" id="GO:0006508">
    <property type="term" value="P:proteolysis"/>
    <property type="evidence" value="ECO:0007669"/>
    <property type="project" value="InterPro"/>
</dbReference>
<feature type="binding site" evidence="6 8">
    <location>
        <position position="354"/>
    </location>
    <ligand>
        <name>Zn(2+)</name>
        <dbReference type="ChEBI" id="CHEBI:29105"/>
        <note>catalytic</note>
    </ligand>
</feature>
<dbReference type="FunFam" id="2.20.100.10:FF:000001">
    <property type="entry name" value="semaphorin-5A isoform X1"/>
    <property type="match status" value="1"/>
</dbReference>
<keyword evidence="3 7" id="KW-1015">Disulfide bond</keyword>
<dbReference type="GO" id="GO:0004222">
    <property type="term" value="F:metalloendopeptidase activity"/>
    <property type="evidence" value="ECO:0007669"/>
    <property type="project" value="InterPro"/>
</dbReference>
<evidence type="ECO:0000256" key="7">
    <source>
        <dbReference type="PIRSR" id="PIRSR613273-3"/>
    </source>
</evidence>
<keyword evidence="6 8" id="KW-0479">Metal-binding</keyword>
<evidence type="ECO:0000256" key="1">
    <source>
        <dbReference type="ARBA" id="ARBA00004613"/>
    </source>
</evidence>
<dbReference type="Pfam" id="PF00090">
    <property type="entry name" value="TSP_1"/>
    <property type="match status" value="1"/>
</dbReference>
<evidence type="ECO:0000313" key="10">
    <source>
        <dbReference type="EMBL" id="CAI9721373.1"/>
    </source>
</evidence>
<dbReference type="Gene3D" id="3.40.390.10">
    <property type="entry name" value="Collagenase (Catalytic Domain)"/>
    <property type="match status" value="1"/>
</dbReference>
<keyword evidence="6" id="KW-0106">Calcium</keyword>
<dbReference type="InterPro" id="IPR024079">
    <property type="entry name" value="MetalloPept_cat_dom_sf"/>
</dbReference>
<evidence type="ECO:0000256" key="8">
    <source>
        <dbReference type="PROSITE-ProRule" id="PRU00276"/>
    </source>
</evidence>
<dbReference type="AlphaFoldDB" id="A0AA36F3N8"/>
<sequence length="925" mass="104707">MDSSNLPNNEVNVNDTIPVQKLPPDIQDFVQQSYFLKEGFYSFVIVHPRHEDGGDLRPFHANILKKFTKRELKLHLSIDEESLVIKLTPNVSVLHPNSVVSFADGSKEELVDIKHLKSCYLIGNIISHGGLASFSHCGEILEGAMMINGTEMLVKSLPQHLIHRHRRSAFDQPILIAKRQMNYSTGYIKTDPISPENRESYKKIFKRSEGLTSLTIEIAVYVDSVLTKSLEEEHHLMSLQQKIDFVVIKYNAVQYEYWKEKLSDLHIIIQVKKIVFFVKDPMEHFKEKNLDSILYSFCAWQRFHIPRFDHAMLLSKKESNESGGRAYQPGVCRASLHCAVNNEVTWGLWYLEAHELGHNLGMSHSDKTEECKTPPASHGIMGTLRTGWSICSRKSLLQLIDNNLAECLFEENVKRNEVADTFKSLTLNGLLPGLYLTPDDTCEMNYGPGFRYRGFPKETPNCHTSHRRIWRKGIFVATYSDIDVCLLNLHCVSVETLSLKVPLTIQPGGWGSWNAWSECTSVCGTGIRYRERLCTNPKPLNSPKCQGQQYSSVVCTRKPCSRKQPMHNIIQKAINDLCGHFVKTGILSSKYYSEGTLYGSDKLAVCEVICHSNPRQEIDRFARFGLLPDGTPCEVFESFQDPLRWKKKAICINGACTPVGCDGLLYGKELDRCGICGGDGRTCKRRSYIHYFNAKSNPYLKLKIPKNAIRIKFKFFNAKRQTYQISLFSKDDQPVLNVSTPPTEKSSTPIKFANTYWNYDASSFLMASGPLSEAVIVRVNCTYVDEIVQFKYHYSVSTQKENCELSCNGGGELYECSCLCRKGKGGPECSSCNTVCLNGGIVNEATCECICPSPNMLQPNCQCDQRHAGKDCTGCNYIFCGPYGSYDWESCQCIYEKGLYEKQSRQCKVQPGSCNRSAITEKWDH</sequence>
<dbReference type="SMART" id="SM00209">
    <property type="entry name" value="TSP1"/>
    <property type="match status" value="1"/>
</dbReference>
<dbReference type="Proteomes" id="UP001162480">
    <property type="component" value="Chromosome 4"/>
</dbReference>
<dbReference type="InterPro" id="IPR001590">
    <property type="entry name" value="Peptidase_M12B"/>
</dbReference>
<evidence type="ECO:0000256" key="2">
    <source>
        <dbReference type="ARBA" id="ARBA00022525"/>
    </source>
</evidence>
<dbReference type="Gene3D" id="2.60.120.830">
    <property type="match status" value="1"/>
</dbReference>
<dbReference type="InterPro" id="IPR050439">
    <property type="entry name" value="ADAMTS_ADAMTS-like"/>
</dbReference>
<organism evidence="10 11">
    <name type="scientific">Octopus vulgaris</name>
    <name type="common">Common octopus</name>
    <dbReference type="NCBI Taxonomy" id="6645"/>
    <lineage>
        <taxon>Eukaryota</taxon>
        <taxon>Metazoa</taxon>
        <taxon>Spiralia</taxon>
        <taxon>Lophotrochozoa</taxon>
        <taxon>Mollusca</taxon>
        <taxon>Cephalopoda</taxon>
        <taxon>Coleoidea</taxon>
        <taxon>Octopodiformes</taxon>
        <taxon>Octopoda</taxon>
        <taxon>Incirrata</taxon>
        <taxon>Octopodidae</taxon>
        <taxon>Octopus</taxon>
    </lineage>
</organism>
<evidence type="ECO:0000256" key="6">
    <source>
        <dbReference type="PIRSR" id="PIRSR613273-2"/>
    </source>
</evidence>
<dbReference type="Pfam" id="PF19236">
    <property type="entry name" value="ADAMTS_CR_3"/>
    <property type="match status" value="1"/>
</dbReference>
<feature type="active site" evidence="5 8">
    <location>
        <position position="355"/>
    </location>
</feature>
<evidence type="ECO:0000256" key="5">
    <source>
        <dbReference type="PIRSR" id="PIRSR613273-1"/>
    </source>
</evidence>
<feature type="binding site" evidence="6">
    <location>
        <position position="309"/>
    </location>
    <ligand>
        <name>Ca(2+)</name>
        <dbReference type="ChEBI" id="CHEBI:29108"/>
        <label>1</label>
    </ligand>
</feature>
<feature type="disulfide bond" evidence="7">
    <location>
        <begin position="332"/>
        <end position="407"/>
    </location>
</feature>
<dbReference type="GO" id="GO:0031012">
    <property type="term" value="C:extracellular matrix"/>
    <property type="evidence" value="ECO:0007669"/>
    <property type="project" value="TreeGrafter"/>
</dbReference>
<dbReference type="SUPFAM" id="SSF82895">
    <property type="entry name" value="TSP-1 type 1 repeat"/>
    <property type="match status" value="1"/>
</dbReference>
<comment type="caution">
    <text evidence="8">Lacks conserved residue(s) required for the propagation of feature annotation.</text>
</comment>
<dbReference type="EMBL" id="OX597817">
    <property type="protein sequence ID" value="CAI9721373.1"/>
    <property type="molecule type" value="Genomic_DNA"/>
</dbReference>
<feature type="disulfide bond" evidence="7">
    <location>
        <begin position="523"/>
        <end position="560"/>
    </location>
</feature>